<sequence>MIFETFRIALNGLRTNKLRTFLSMLGIIIGVGAVIAIVSIGSSAREEVTAQISSLGSDLLWVTPGFTAGRATRMESDPRENFTLDIIQYIDDYSPGVTNVVPEVSGSVQLRRGDNTLNSTAVGTSQNFTVVNIYYPERGRFIDQDDLDQSRNSIVLGSNVATELFSDTDPIGQRIRLNYQGRNINFTVVGVMEQKGQGVMGNLDRRVYIPVTTFTNKLSRQNFVDLYYAQFSPGFSSQEARNQIDYFFFQHLGDENLYNIMSQDQILGVLDQVTGTLSLMLGGIAGISLLVGGIGIMNIMLVSVTERTREIGIRKALGAKKRNILGQFLLESLALSSIGGFIGIGLGYAGTYLVTRIGNWPLVLSPVAVMLAFGFSLAIGLFFGIYPAVKAARLDPVDSLSYE</sequence>
<gene>
    <name evidence="10" type="ORF">I0Q91_12005</name>
</gene>
<evidence type="ECO:0000256" key="4">
    <source>
        <dbReference type="ARBA" id="ARBA00022989"/>
    </source>
</evidence>
<evidence type="ECO:0000256" key="2">
    <source>
        <dbReference type="ARBA" id="ARBA00022475"/>
    </source>
</evidence>
<feature type="domain" description="ABC3 transporter permease C-terminal" evidence="8">
    <location>
        <begin position="284"/>
        <end position="396"/>
    </location>
</feature>
<dbReference type="Pfam" id="PF02687">
    <property type="entry name" value="FtsX"/>
    <property type="match status" value="1"/>
</dbReference>
<organism evidence="10 11">
    <name type="scientific">Halonatronomonas betaini</name>
    <dbReference type="NCBI Taxonomy" id="2778430"/>
    <lineage>
        <taxon>Bacteria</taxon>
        <taxon>Bacillati</taxon>
        <taxon>Bacillota</taxon>
        <taxon>Clostridia</taxon>
        <taxon>Halanaerobiales</taxon>
        <taxon>Halarsenatibacteraceae</taxon>
        <taxon>Halonatronomonas</taxon>
    </lineage>
</organism>
<keyword evidence="3 7" id="KW-0812">Transmembrane</keyword>
<feature type="transmembrane region" description="Helical" evidence="7">
    <location>
        <begin position="279"/>
        <end position="304"/>
    </location>
</feature>
<evidence type="ECO:0000256" key="5">
    <source>
        <dbReference type="ARBA" id="ARBA00023136"/>
    </source>
</evidence>
<evidence type="ECO:0000313" key="10">
    <source>
        <dbReference type="EMBL" id="MBF8437811.1"/>
    </source>
</evidence>
<keyword evidence="11" id="KW-1185">Reference proteome</keyword>
<dbReference type="EMBL" id="JADPIE010000007">
    <property type="protein sequence ID" value="MBF8437811.1"/>
    <property type="molecule type" value="Genomic_DNA"/>
</dbReference>
<evidence type="ECO:0000256" key="1">
    <source>
        <dbReference type="ARBA" id="ARBA00004651"/>
    </source>
</evidence>
<dbReference type="Pfam" id="PF12704">
    <property type="entry name" value="MacB_PCD"/>
    <property type="match status" value="1"/>
</dbReference>
<evidence type="ECO:0000259" key="9">
    <source>
        <dbReference type="Pfam" id="PF12704"/>
    </source>
</evidence>
<comment type="similarity">
    <text evidence="6">Belongs to the ABC-4 integral membrane protein family.</text>
</comment>
<evidence type="ECO:0000313" key="11">
    <source>
        <dbReference type="Proteomes" id="UP000621436"/>
    </source>
</evidence>
<dbReference type="AlphaFoldDB" id="A0A931ATV3"/>
<dbReference type="PANTHER" id="PTHR30572">
    <property type="entry name" value="MEMBRANE COMPONENT OF TRANSPORTER-RELATED"/>
    <property type="match status" value="1"/>
</dbReference>
<evidence type="ECO:0000256" key="6">
    <source>
        <dbReference type="ARBA" id="ARBA00038076"/>
    </source>
</evidence>
<keyword evidence="5 7" id="KW-0472">Membrane</keyword>
<name>A0A931ATV3_9FIRM</name>
<proteinExistence type="inferred from homology"/>
<feature type="transmembrane region" description="Helical" evidence="7">
    <location>
        <begin position="362"/>
        <end position="386"/>
    </location>
</feature>
<accession>A0A931ATV3</accession>
<feature type="transmembrane region" description="Helical" evidence="7">
    <location>
        <begin position="21"/>
        <end position="41"/>
    </location>
</feature>
<dbReference type="RefSeq" id="WP_270454836.1">
    <property type="nucleotide sequence ID" value="NZ_JADPIE010000007.1"/>
</dbReference>
<keyword evidence="4 7" id="KW-1133">Transmembrane helix</keyword>
<feature type="transmembrane region" description="Helical" evidence="7">
    <location>
        <begin position="324"/>
        <end position="350"/>
    </location>
</feature>
<dbReference type="Proteomes" id="UP000621436">
    <property type="component" value="Unassembled WGS sequence"/>
</dbReference>
<keyword evidence="2" id="KW-1003">Cell membrane</keyword>
<comment type="caution">
    <text evidence="10">The sequence shown here is derived from an EMBL/GenBank/DDBJ whole genome shotgun (WGS) entry which is preliminary data.</text>
</comment>
<dbReference type="InterPro" id="IPR003838">
    <property type="entry name" value="ABC3_permease_C"/>
</dbReference>
<dbReference type="InterPro" id="IPR050250">
    <property type="entry name" value="Macrolide_Exporter_MacB"/>
</dbReference>
<dbReference type="InterPro" id="IPR025857">
    <property type="entry name" value="MacB_PCD"/>
</dbReference>
<evidence type="ECO:0000256" key="7">
    <source>
        <dbReference type="SAM" id="Phobius"/>
    </source>
</evidence>
<dbReference type="PANTHER" id="PTHR30572:SF4">
    <property type="entry name" value="ABC TRANSPORTER PERMEASE YTRF"/>
    <property type="match status" value="1"/>
</dbReference>
<evidence type="ECO:0000259" key="8">
    <source>
        <dbReference type="Pfam" id="PF02687"/>
    </source>
</evidence>
<evidence type="ECO:0000256" key="3">
    <source>
        <dbReference type="ARBA" id="ARBA00022692"/>
    </source>
</evidence>
<reference evidence="10" key="1">
    <citation type="submission" date="2020-11" db="EMBL/GenBank/DDBJ databases">
        <title>Halonatronomonas betainensis gen. nov., sp. nov. a novel haloalkaliphilic representative of the family Halanaerobiacae capable of betaine degradation.</title>
        <authorList>
            <person name="Boltyanskaya Y."/>
            <person name="Kevbrin V."/>
            <person name="Detkova E."/>
            <person name="Grouzdev D.S."/>
            <person name="Koziaeva V."/>
            <person name="Zhilina T."/>
        </authorList>
    </citation>
    <scope>NUCLEOTIDE SEQUENCE</scope>
    <source>
        <strain evidence="10">Z-7014</strain>
    </source>
</reference>
<comment type="subcellular location">
    <subcellularLocation>
        <location evidence="1">Cell membrane</location>
        <topology evidence="1">Multi-pass membrane protein</topology>
    </subcellularLocation>
</comment>
<protein>
    <submittedName>
        <fullName evidence="10">ABC transporter permease</fullName>
    </submittedName>
</protein>
<feature type="domain" description="MacB-like periplasmic core" evidence="9">
    <location>
        <begin position="20"/>
        <end position="245"/>
    </location>
</feature>
<dbReference type="GO" id="GO:0022857">
    <property type="term" value="F:transmembrane transporter activity"/>
    <property type="evidence" value="ECO:0007669"/>
    <property type="project" value="TreeGrafter"/>
</dbReference>
<dbReference type="GO" id="GO:0005886">
    <property type="term" value="C:plasma membrane"/>
    <property type="evidence" value="ECO:0007669"/>
    <property type="project" value="UniProtKB-SubCell"/>
</dbReference>